<dbReference type="AlphaFoldDB" id="A0A081UFW9"/>
<proteinExistence type="predicted"/>
<reference evidence="3 6" key="5">
    <citation type="submission" date="2019-03" db="EMBL/GenBank/DDBJ databases">
        <title>Complete genome assembly of MDR B. fragilis.</title>
        <authorList>
            <person name="Sydenham T.V."/>
            <person name="Hasman H."/>
            <person name="Justesen U.S."/>
        </authorList>
    </citation>
    <scope>NUCLEOTIDE SEQUENCE [LARGE SCALE GENOMIC DNA]</scope>
    <source>
        <strain evidence="3 6">DCMSKEJBY0001B</strain>
    </source>
</reference>
<organism evidence="4 8">
    <name type="scientific">Bacteroides fragilis</name>
    <dbReference type="NCBI Taxonomy" id="817"/>
    <lineage>
        <taxon>Bacteria</taxon>
        <taxon>Pseudomonadati</taxon>
        <taxon>Bacteroidota</taxon>
        <taxon>Bacteroidia</taxon>
        <taxon>Bacteroidales</taxon>
        <taxon>Bacteroidaceae</taxon>
        <taxon>Bacteroides</taxon>
    </lineage>
</organism>
<evidence type="ECO:0000313" key="6">
    <source>
        <dbReference type="Proteomes" id="UP000036847"/>
    </source>
</evidence>
<dbReference type="EMBL" id="PDCW01000028">
    <property type="protein sequence ID" value="PJY73005.1"/>
    <property type="molecule type" value="Genomic_DNA"/>
</dbReference>
<evidence type="ECO:0000313" key="2">
    <source>
        <dbReference type="EMBL" id="PJY73005.1"/>
    </source>
</evidence>
<sequence>MDSEKEKNRLSDIVLERVGLTGNLLSAPVSPSLEPVVEIPSHGSQVRAGKVTGPEEYKRRFLVPAPRAAEWKTAYIDGRLHRRIAMLVRAAGCGSISGFIIRLLELHMEEHREDIASLLGEVYRPWDEDGQPGGTPRR</sequence>
<dbReference type="EMBL" id="CP036546">
    <property type="protein sequence ID" value="QCQ43729.1"/>
    <property type="molecule type" value="Genomic_DNA"/>
</dbReference>
<evidence type="ECO:0000313" key="9">
    <source>
        <dbReference type="Proteomes" id="UP001258434"/>
    </source>
</evidence>
<accession>A0A081UFW9</accession>
<dbReference type="Pfam" id="PF11888">
    <property type="entry name" value="DUF3408"/>
    <property type="match status" value="1"/>
</dbReference>
<reference evidence="5" key="6">
    <citation type="submission" date="2022-08" db="EMBL/GenBank/DDBJ databases">
        <title>Genome Sequencing of Bacteroides fragilis Group Isolates with Nanopore Technology.</title>
        <authorList>
            <person name="Tisza M.J."/>
            <person name="Smith D."/>
            <person name="Dekker J.P."/>
        </authorList>
    </citation>
    <scope>NUCLEOTIDE SEQUENCE</scope>
    <source>
        <strain evidence="5">BFG-70</strain>
    </source>
</reference>
<dbReference type="RefSeq" id="WP_004327094.1">
    <property type="nucleotide sequence ID" value="NZ_CABJEQ010000034.1"/>
</dbReference>
<name>A0A081UFW9_BACFG</name>
<evidence type="ECO:0000313" key="5">
    <source>
        <dbReference type="EMBL" id="UVR55324.1"/>
    </source>
</evidence>
<dbReference type="EMBL" id="QSDG01000004">
    <property type="protein sequence ID" value="RGY70130.1"/>
    <property type="molecule type" value="Genomic_DNA"/>
</dbReference>
<reference evidence="1 9" key="8">
    <citation type="submission" date="2023-08" db="EMBL/GenBank/DDBJ databases">
        <authorList>
            <person name="Du M."/>
            <person name="Liu C."/>
            <person name="Liu S.-J."/>
        </authorList>
    </citation>
    <scope>NUCLEOTIDE SEQUENCE [LARGE SCALE GENOMIC DNA]</scope>
    <source>
        <strain evidence="1 9">GS077</strain>
    </source>
</reference>
<reference evidence="9" key="7">
    <citation type="submission" date="2023-07" db="EMBL/GenBank/DDBJ databases">
        <title>A gut symbiont ubiquitin homologue binds and inactivates peptidyl-prolyl isomerase to mediate the interbacterial arms race in the human gut.</title>
        <authorList>
            <person name="Jiang K."/>
            <person name="Li W."/>
            <person name="Tong M."/>
            <person name="Xu J."/>
            <person name="Chen Z."/>
            <person name="Yang Y."/>
            <person name="Zang Y."/>
            <person name="Jiao X."/>
            <person name="Liu C."/>
            <person name="Lim B."/>
            <person name="Jiang X."/>
            <person name="Wang J."/>
            <person name="Wu D."/>
            <person name="Wang M."/>
            <person name="Liu S.-J."/>
            <person name="Shao F."/>
            <person name="Gao X."/>
        </authorList>
    </citation>
    <scope>NUCLEOTIDE SEQUENCE [LARGE SCALE GENOMIC DNA]</scope>
    <source>
        <strain evidence="9">GS077</strain>
    </source>
</reference>
<reference evidence="1" key="9">
    <citation type="submission" date="2024-03" db="EMBL/GenBank/DDBJ databases">
        <title>A gut symbiont ubiquitin homologue binds and inactivates peptidyl-prolyl isomerase to mediate the interbacterial arms race in the human gut.</title>
        <authorList>
            <person name="Jiang K."/>
            <person name="Li W."/>
            <person name="Tong M."/>
            <person name="Xu J."/>
            <person name="Chen Z."/>
            <person name="Yang Y."/>
            <person name="Zang Y."/>
            <person name="Jiao X."/>
            <person name="Liu C."/>
            <person name="Lim B."/>
            <person name="Jiang X."/>
            <person name="Wang J."/>
            <person name="Wu D."/>
            <person name="Wang M."/>
            <person name="Liu S.-J."/>
            <person name="Shao F."/>
            <person name="Gao X."/>
        </authorList>
    </citation>
    <scope>NUCLEOTIDE SEQUENCE</scope>
    <source>
        <strain evidence="1">GS077</strain>
    </source>
</reference>
<dbReference type="InterPro" id="IPR021823">
    <property type="entry name" value="DUF3408"/>
</dbReference>
<reference evidence="4 8" key="4">
    <citation type="submission" date="2018-08" db="EMBL/GenBank/DDBJ databases">
        <title>A genome reference for cultivated species of the human gut microbiota.</title>
        <authorList>
            <person name="Zou Y."/>
            <person name="Xue W."/>
            <person name="Luo G."/>
        </authorList>
    </citation>
    <scope>NUCLEOTIDE SEQUENCE [LARGE SCALE GENOMIC DNA]</scope>
    <source>
        <strain evidence="4 8">OF01-1</strain>
    </source>
</reference>
<dbReference type="Proteomes" id="UP000231846">
    <property type="component" value="Unassembled WGS sequence"/>
</dbReference>
<protein>
    <submittedName>
        <fullName evidence="4">DUF3408 domain-containing protein</fullName>
    </submittedName>
</protein>
<evidence type="ECO:0000313" key="1">
    <source>
        <dbReference type="EMBL" id="MDT6978413.1"/>
    </source>
</evidence>
<gene>
    <name evidence="1" type="ORF">BFGS077_003729</name>
    <name evidence="2" type="ORF">CQW34_03358</name>
    <name evidence="4" type="ORF">DXA27_05495</name>
    <name evidence="3" type="ORF">EC80_002045</name>
    <name evidence="5" type="ORF">NXX45_16490</name>
</gene>
<dbReference type="EMBL" id="CP103216">
    <property type="protein sequence ID" value="UVR55324.1"/>
    <property type="molecule type" value="Genomic_DNA"/>
</dbReference>
<evidence type="ECO:0000313" key="3">
    <source>
        <dbReference type="EMBL" id="QCQ43729.1"/>
    </source>
</evidence>
<dbReference type="KEGG" id="bfb:VU15_10325"/>
<dbReference type="OrthoDB" id="1047806at2"/>
<dbReference type="Proteomes" id="UP001060330">
    <property type="component" value="Chromosome"/>
</dbReference>
<reference evidence="2 7" key="2">
    <citation type="journal article" date="2017" name="MBio">
        <title>Gut Symbiont Bacteroides fragilis Secretes a Eukaryotic-Like Ubiquitin Protein That Mediates Intraspecies Antagonism.</title>
        <authorList>
            <person name="Chatzidaki-Livanis M."/>
            <person name="Coyne M.J."/>
            <person name="Roelofs K.G."/>
            <person name="Gentyala R.R."/>
            <person name="Caldwell J.M."/>
            <person name="Comstock L.E."/>
        </authorList>
    </citation>
    <scope>NUCLEOTIDE SEQUENCE [LARGE SCALE GENOMIC DNA]</scope>
    <source>
        <strain evidence="2 7">12905</strain>
    </source>
</reference>
<dbReference type="OMA" id="MPGHERQ"/>
<evidence type="ECO:0000313" key="7">
    <source>
        <dbReference type="Proteomes" id="UP000231846"/>
    </source>
</evidence>
<evidence type="ECO:0000313" key="4">
    <source>
        <dbReference type="EMBL" id="RGY70130.1"/>
    </source>
</evidence>
<reference evidence="2" key="3">
    <citation type="submission" date="2017-10" db="EMBL/GenBank/DDBJ databases">
        <authorList>
            <person name="Banno H."/>
            <person name="Chua N.-H."/>
        </authorList>
    </citation>
    <scope>NUCLEOTIDE SEQUENCE</scope>
    <source>
        <strain evidence="2">12905</strain>
    </source>
</reference>
<dbReference type="Proteomes" id="UP001258434">
    <property type="component" value="Unassembled WGS sequence"/>
</dbReference>
<dbReference type="EMBL" id="JAVFHL010000002">
    <property type="protein sequence ID" value="MDT6978413.1"/>
    <property type="molecule type" value="Genomic_DNA"/>
</dbReference>
<evidence type="ECO:0000313" key="8">
    <source>
        <dbReference type="Proteomes" id="UP000284614"/>
    </source>
</evidence>
<dbReference type="Proteomes" id="UP000036847">
    <property type="component" value="Chromosome"/>
</dbReference>
<dbReference type="Proteomes" id="UP000284614">
    <property type="component" value="Unassembled WGS sequence"/>
</dbReference>
<dbReference type="GeneID" id="31795691"/>
<accession>D1JNZ9</accession>
<reference evidence="3" key="1">
    <citation type="book" date="2014" name="THE 24TH EUROPEAN CONGRESS OF CLINICAL MICROBIOLOGY AND INFECTIOUS DISEASES" publisher="ECCMID 2014" city="Barcelona, Spain">
        <title>Identification of resistance genes in three multidrug-resistant Bacteroides fragilis isolates by whole genome sequencing.</title>
        <editorList>
            <person name="Unknown"/>
            <person name="A."/>
        </editorList>
        <authorList>
            <person name="Sydenham T.V."/>
            <person name="Hasman H."/>
            <person name="Wang M."/>
            <person name="Soki J."/>
            <person name="Nagy E."/>
            <person name="Justesen U.S."/>
        </authorList>
    </citation>
    <scope>NUCLEOTIDE SEQUENCE</scope>
    <source>
        <strain evidence="3">DCMSKEJBY0001B</strain>
    </source>
</reference>